<organism evidence="2 3">
    <name type="scientific">Sphingobium cupriresistens LL01</name>
    <dbReference type="NCBI Taxonomy" id="1420583"/>
    <lineage>
        <taxon>Bacteria</taxon>
        <taxon>Pseudomonadati</taxon>
        <taxon>Pseudomonadota</taxon>
        <taxon>Alphaproteobacteria</taxon>
        <taxon>Sphingomonadales</taxon>
        <taxon>Sphingomonadaceae</taxon>
        <taxon>Sphingobium</taxon>
    </lineage>
</organism>
<feature type="domain" description="SnoaL-like" evidence="1">
    <location>
        <begin position="17"/>
        <end position="148"/>
    </location>
</feature>
<evidence type="ECO:0000313" key="3">
    <source>
        <dbReference type="Proteomes" id="UP000052232"/>
    </source>
</evidence>
<dbReference type="Pfam" id="PF13577">
    <property type="entry name" value="SnoaL_4"/>
    <property type="match status" value="1"/>
</dbReference>
<dbReference type="SUPFAM" id="SSF54427">
    <property type="entry name" value="NTF2-like"/>
    <property type="match status" value="1"/>
</dbReference>
<comment type="caution">
    <text evidence="2">The sequence shown here is derived from an EMBL/GenBank/DDBJ whole genome shotgun (WGS) entry which is preliminary data.</text>
</comment>
<protein>
    <submittedName>
        <fullName evidence="2">Protein IacI</fullName>
    </submittedName>
</protein>
<evidence type="ECO:0000313" key="2">
    <source>
        <dbReference type="EMBL" id="KMS52083.1"/>
    </source>
</evidence>
<sequence>MTDGSVPATLSQRVALLEAEGAVRRVVMDYFRLCDRLGPSTPMEVLGSLFTRNAVWEGRGRYRKAFGRHEGRDAIIAMLASYIDPPHFALNGHYLSSEGIDVLDESHATGRWMMLQVSTYRDGRSDFRSAALTIDCVFEEGAWRMAHFVTESIFCRDVGPWNDKADISVPQPDAEEGA</sequence>
<accession>A0A0J7XLW6</accession>
<dbReference type="STRING" id="1420583.V473_22000"/>
<dbReference type="InterPro" id="IPR032710">
    <property type="entry name" value="NTF2-like_dom_sf"/>
</dbReference>
<dbReference type="EMBL" id="JACT01000007">
    <property type="protein sequence ID" value="KMS52083.1"/>
    <property type="molecule type" value="Genomic_DNA"/>
</dbReference>
<dbReference type="Gene3D" id="3.10.450.50">
    <property type="match status" value="1"/>
</dbReference>
<evidence type="ECO:0000259" key="1">
    <source>
        <dbReference type="Pfam" id="PF13577"/>
    </source>
</evidence>
<dbReference type="Proteomes" id="UP000052232">
    <property type="component" value="Unassembled WGS sequence"/>
</dbReference>
<name>A0A0J7XLW6_9SPHN</name>
<dbReference type="AlphaFoldDB" id="A0A0J7XLW6"/>
<keyword evidence="3" id="KW-1185">Reference proteome</keyword>
<proteinExistence type="predicted"/>
<dbReference type="RefSeq" id="WP_066609093.1">
    <property type="nucleotide sequence ID" value="NZ_KQ130438.1"/>
</dbReference>
<reference evidence="2 3" key="1">
    <citation type="journal article" date="2015" name="G3 (Bethesda)">
        <title>Insights into Ongoing Evolution of the Hexachlorocyclohexane Catabolic Pathway from Comparative Genomics of Ten Sphingomonadaceae Strains.</title>
        <authorList>
            <person name="Pearce S.L."/>
            <person name="Oakeshott J.G."/>
            <person name="Pandey G."/>
        </authorList>
    </citation>
    <scope>NUCLEOTIDE SEQUENCE [LARGE SCALE GENOMIC DNA]</scope>
    <source>
        <strain evidence="2 3">LL01</strain>
    </source>
</reference>
<dbReference type="PATRIC" id="fig|1420583.3.peg.4211"/>
<gene>
    <name evidence="2" type="ORF">V473_22000</name>
</gene>
<dbReference type="InterPro" id="IPR037401">
    <property type="entry name" value="SnoaL-like"/>
</dbReference>